<accession>A0ABS9RNE0</accession>
<proteinExistence type="predicted"/>
<dbReference type="Gene3D" id="3.40.50.150">
    <property type="entry name" value="Vaccinia Virus protein VP39"/>
    <property type="match status" value="1"/>
</dbReference>
<name>A0ABS9RNE0_9FLAO</name>
<sequence length="78" mass="8780">EPRKRRVAFLQDCIARLDLARAQVMPAKVEQFEGQFDIISARAVASVEKLLQAAARCATARTCWVLPRGRIEPEQLES</sequence>
<comment type="caution">
    <text evidence="1">The sequence shown here is derived from an EMBL/GenBank/DDBJ whole genome shotgun (WGS) entry which is preliminary data.</text>
</comment>
<dbReference type="RefSeq" id="WP_368734527.1">
    <property type="nucleotide sequence ID" value="NZ_JAKVQD010000390.1"/>
</dbReference>
<dbReference type="InterPro" id="IPR003682">
    <property type="entry name" value="rRNA_ssu_MeTfrase_G"/>
</dbReference>
<feature type="non-terminal residue" evidence="1">
    <location>
        <position position="78"/>
    </location>
</feature>
<dbReference type="EMBL" id="JAKVQD010000390">
    <property type="protein sequence ID" value="MCH4554460.1"/>
    <property type="molecule type" value="Genomic_DNA"/>
</dbReference>
<dbReference type="GO" id="GO:0008168">
    <property type="term" value="F:methyltransferase activity"/>
    <property type="evidence" value="ECO:0007669"/>
    <property type="project" value="UniProtKB-KW"/>
</dbReference>
<reference evidence="1" key="1">
    <citation type="submission" date="2022-02" db="EMBL/GenBank/DDBJ databases">
        <title>Aestuariibaculum sp., a marine bacterium isolated from sediment in Guangxi.</title>
        <authorList>
            <person name="Ying J."/>
        </authorList>
    </citation>
    <scope>NUCLEOTIDE SEQUENCE</scope>
    <source>
        <strain evidence="1">L182</strain>
    </source>
</reference>
<dbReference type="Proteomes" id="UP001156141">
    <property type="component" value="Unassembled WGS sequence"/>
</dbReference>
<dbReference type="SUPFAM" id="SSF53335">
    <property type="entry name" value="S-adenosyl-L-methionine-dependent methyltransferases"/>
    <property type="match status" value="1"/>
</dbReference>
<keyword evidence="2" id="KW-1185">Reference proteome</keyword>
<dbReference type="EC" id="2.1.1.-" evidence="1"/>
<dbReference type="GO" id="GO:0032259">
    <property type="term" value="P:methylation"/>
    <property type="evidence" value="ECO:0007669"/>
    <property type="project" value="UniProtKB-KW"/>
</dbReference>
<evidence type="ECO:0000313" key="1">
    <source>
        <dbReference type="EMBL" id="MCH4554460.1"/>
    </source>
</evidence>
<keyword evidence="1" id="KW-0808">Transferase</keyword>
<gene>
    <name evidence="1" type="ORF">MKW35_17705</name>
</gene>
<protein>
    <submittedName>
        <fullName evidence="1">Class I SAM-dependent methyltransferase</fullName>
        <ecNumber evidence="1">2.1.1.-</ecNumber>
    </submittedName>
</protein>
<organism evidence="1 2">
    <name type="scientific">Aestuariibaculum lutulentum</name>
    <dbReference type="NCBI Taxonomy" id="2920935"/>
    <lineage>
        <taxon>Bacteria</taxon>
        <taxon>Pseudomonadati</taxon>
        <taxon>Bacteroidota</taxon>
        <taxon>Flavobacteriia</taxon>
        <taxon>Flavobacteriales</taxon>
        <taxon>Flavobacteriaceae</taxon>
    </lineage>
</organism>
<evidence type="ECO:0000313" key="2">
    <source>
        <dbReference type="Proteomes" id="UP001156141"/>
    </source>
</evidence>
<dbReference type="InterPro" id="IPR029063">
    <property type="entry name" value="SAM-dependent_MTases_sf"/>
</dbReference>
<feature type="non-terminal residue" evidence="1">
    <location>
        <position position="1"/>
    </location>
</feature>
<dbReference type="Pfam" id="PF02527">
    <property type="entry name" value="GidB"/>
    <property type="match status" value="1"/>
</dbReference>
<keyword evidence="1" id="KW-0489">Methyltransferase</keyword>